<accession>A0A5C3QIM9</accession>
<dbReference type="AlphaFoldDB" id="A0A5C3QIM9"/>
<keyword evidence="3" id="KW-1185">Reference proteome</keyword>
<keyword evidence="1" id="KW-1133">Transmembrane helix</keyword>
<keyword evidence="1" id="KW-0472">Membrane</keyword>
<evidence type="ECO:0000256" key="1">
    <source>
        <dbReference type="SAM" id="Phobius"/>
    </source>
</evidence>
<feature type="transmembrane region" description="Helical" evidence="1">
    <location>
        <begin position="137"/>
        <end position="159"/>
    </location>
</feature>
<reference evidence="2 3" key="1">
    <citation type="journal article" date="2019" name="Nat. Ecol. Evol.">
        <title>Megaphylogeny resolves global patterns of mushroom evolution.</title>
        <authorList>
            <person name="Varga T."/>
            <person name="Krizsan K."/>
            <person name="Foldi C."/>
            <person name="Dima B."/>
            <person name="Sanchez-Garcia M."/>
            <person name="Sanchez-Ramirez S."/>
            <person name="Szollosi G.J."/>
            <person name="Szarkandi J.G."/>
            <person name="Papp V."/>
            <person name="Albert L."/>
            <person name="Andreopoulos W."/>
            <person name="Angelini C."/>
            <person name="Antonin V."/>
            <person name="Barry K.W."/>
            <person name="Bougher N.L."/>
            <person name="Buchanan P."/>
            <person name="Buyck B."/>
            <person name="Bense V."/>
            <person name="Catcheside P."/>
            <person name="Chovatia M."/>
            <person name="Cooper J."/>
            <person name="Damon W."/>
            <person name="Desjardin D."/>
            <person name="Finy P."/>
            <person name="Geml J."/>
            <person name="Haridas S."/>
            <person name="Hughes K."/>
            <person name="Justo A."/>
            <person name="Karasinski D."/>
            <person name="Kautmanova I."/>
            <person name="Kiss B."/>
            <person name="Kocsube S."/>
            <person name="Kotiranta H."/>
            <person name="LaButti K.M."/>
            <person name="Lechner B.E."/>
            <person name="Liimatainen K."/>
            <person name="Lipzen A."/>
            <person name="Lukacs Z."/>
            <person name="Mihaltcheva S."/>
            <person name="Morgado L.N."/>
            <person name="Niskanen T."/>
            <person name="Noordeloos M.E."/>
            <person name="Ohm R.A."/>
            <person name="Ortiz-Santana B."/>
            <person name="Ovrebo C."/>
            <person name="Racz N."/>
            <person name="Riley R."/>
            <person name="Savchenko A."/>
            <person name="Shiryaev A."/>
            <person name="Soop K."/>
            <person name="Spirin V."/>
            <person name="Szebenyi C."/>
            <person name="Tomsovsky M."/>
            <person name="Tulloss R.E."/>
            <person name="Uehling J."/>
            <person name="Grigoriev I.V."/>
            <person name="Vagvolgyi C."/>
            <person name="Papp T."/>
            <person name="Martin F.M."/>
            <person name="Miettinen O."/>
            <person name="Hibbett D.S."/>
            <person name="Nagy L.G."/>
        </authorList>
    </citation>
    <scope>NUCLEOTIDE SEQUENCE [LARGE SCALE GENOMIC DNA]</scope>
    <source>
        <strain evidence="2 3">CBS 309.79</strain>
    </source>
</reference>
<name>A0A5C3QIM9_9AGAR</name>
<dbReference type="EMBL" id="ML178826">
    <property type="protein sequence ID" value="TFL01000.1"/>
    <property type="molecule type" value="Genomic_DNA"/>
</dbReference>
<feature type="transmembrane region" description="Helical" evidence="1">
    <location>
        <begin position="171"/>
        <end position="195"/>
    </location>
</feature>
<organism evidence="2 3">
    <name type="scientific">Pterulicium gracile</name>
    <dbReference type="NCBI Taxonomy" id="1884261"/>
    <lineage>
        <taxon>Eukaryota</taxon>
        <taxon>Fungi</taxon>
        <taxon>Dikarya</taxon>
        <taxon>Basidiomycota</taxon>
        <taxon>Agaricomycotina</taxon>
        <taxon>Agaricomycetes</taxon>
        <taxon>Agaricomycetidae</taxon>
        <taxon>Agaricales</taxon>
        <taxon>Pleurotineae</taxon>
        <taxon>Pterulaceae</taxon>
        <taxon>Pterulicium</taxon>
    </lineage>
</organism>
<evidence type="ECO:0000313" key="3">
    <source>
        <dbReference type="Proteomes" id="UP000305067"/>
    </source>
</evidence>
<keyword evidence="1" id="KW-0812">Transmembrane</keyword>
<sequence>MPHVRRDVSFRSISCFLILAIDPRTFPSTVDMLCSVPTLPFPKSLLRPGAALVTVTVTVATESVAPLVALHSDARRTSHTILNHDHATPVPRPEPPTHITLLRSRCRLLTKYHAPLLSILHVPHPFTVFLARWRVHLIGIYILSLTVPSYIPSLCLCFLSSHLPVPPGPSFLFTMLLCSVCSAPPLPLVNTVFLAM</sequence>
<evidence type="ECO:0000313" key="2">
    <source>
        <dbReference type="EMBL" id="TFL01000.1"/>
    </source>
</evidence>
<dbReference type="Proteomes" id="UP000305067">
    <property type="component" value="Unassembled WGS sequence"/>
</dbReference>
<protein>
    <submittedName>
        <fullName evidence="2">Uncharacterized protein</fullName>
    </submittedName>
</protein>
<gene>
    <name evidence="2" type="ORF">BDV98DRAFT_86158</name>
</gene>
<proteinExistence type="predicted"/>